<reference evidence="1" key="2">
    <citation type="submission" date="2025-08" db="UniProtKB">
        <authorList>
            <consortium name="Ensembl"/>
        </authorList>
    </citation>
    <scope>IDENTIFICATION</scope>
</reference>
<dbReference type="GeneTree" id="ENSGT00940000172088"/>
<proteinExistence type="predicted"/>
<evidence type="ECO:0000313" key="2">
    <source>
        <dbReference type="Proteomes" id="UP000694402"/>
    </source>
</evidence>
<accession>A0AAZ3Q655</accession>
<reference evidence="2" key="1">
    <citation type="journal article" date="2018" name="PLoS ONE">
        <title>Chinook salmon (Oncorhynchus tshawytscha) genome and transcriptome.</title>
        <authorList>
            <person name="Christensen K.A."/>
            <person name="Leong J.S."/>
            <person name="Sakhrani D."/>
            <person name="Biagi C.A."/>
            <person name="Minkley D.R."/>
            <person name="Withler R.E."/>
            <person name="Rondeau E.B."/>
            <person name="Koop B.F."/>
            <person name="Devlin R.H."/>
        </authorList>
    </citation>
    <scope>NUCLEOTIDE SEQUENCE [LARGE SCALE GENOMIC DNA]</scope>
</reference>
<protein>
    <submittedName>
        <fullName evidence="1">Uncharacterized protein</fullName>
    </submittedName>
</protein>
<sequence>FIDVNVLRGTSGKEVKCNIGYKLIELHVKKATSLHLMCLICIVLMKTNREGGNCWASMLEGENCADEDEQGGNCWASARGRVLVLMKMNREGGNCWSSMHHLREVSHMC</sequence>
<reference evidence="1" key="3">
    <citation type="submission" date="2025-09" db="UniProtKB">
        <authorList>
            <consortium name="Ensembl"/>
        </authorList>
    </citation>
    <scope>IDENTIFICATION</scope>
</reference>
<name>A0AAZ3Q655_ONCTS</name>
<organism evidence="1 2">
    <name type="scientific">Oncorhynchus tshawytscha</name>
    <name type="common">Chinook salmon</name>
    <name type="synonym">Salmo tshawytscha</name>
    <dbReference type="NCBI Taxonomy" id="74940"/>
    <lineage>
        <taxon>Eukaryota</taxon>
        <taxon>Metazoa</taxon>
        <taxon>Chordata</taxon>
        <taxon>Craniata</taxon>
        <taxon>Vertebrata</taxon>
        <taxon>Euteleostomi</taxon>
        <taxon>Actinopterygii</taxon>
        <taxon>Neopterygii</taxon>
        <taxon>Teleostei</taxon>
        <taxon>Protacanthopterygii</taxon>
        <taxon>Salmoniformes</taxon>
        <taxon>Salmonidae</taxon>
        <taxon>Salmoninae</taxon>
        <taxon>Oncorhynchus</taxon>
    </lineage>
</organism>
<evidence type="ECO:0000313" key="1">
    <source>
        <dbReference type="Ensembl" id="ENSOTSP00005123875.1"/>
    </source>
</evidence>
<dbReference type="Ensembl" id="ENSOTST00005125297.1">
    <property type="protein sequence ID" value="ENSOTSP00005123875.1"/>
    <property type="gene ID" value="ENSOTSG00005014304.2"/>
</dbReference>
<keyword evidence="2" id="KW-1185">Reference proteome</keyword>
<dbReference type="Proteomes" id="UP000694402">
    <property type="component" value="Unassembled WGS sequence"/>
</dbReference>
<dbReference type="AlphaFoldDB" id="A0AAZ3Q655"/>